<dbReference type="PRINTS" id="PR00344">
    <property type="entry name" value="BCTRLSENSOR"/>
</dbReference>
<dbReference type="EC" id="2.7.13.3" evidence="3"/>
<evidence type="ECO:0000259" key="12">
    <source>
        <dbReference type="PROSITE" id="PS50109"/>
    </source>
</evidence>
<dbReference type="InterPro" id="IPR003660">
    <property type="entry name" value="HAMP_dom"/>
</dbReference>
<dbReference type="eggNOG" id="COG2205">
    <property type="taxonomic scope" value="Bacteria"/>
</dbReference>
<dbReference type="SMART" id="SM00388">
    <property type="entry name" value="HisKA"/>
    <property type="match status" value="1"/>
</dbReference>
<dbReference type="HOGENOM" id="CLU_000445_89_6_11"/>
<dbReference type="Pfam" id="PF02518">
    <property type="entry name" value="HATPase_c"/>
    <property type="match status" value="1"/>
</dbReference>
<dbReference type="InterPro" id="IPR003661">
    <property type="entry name" value="HisK_dim/P_dom"/>
</dbReference>
<dbReference type="InterPro" id="IPR050428">
    <property type="entry name" value="TCS_sensor_his_kinase"/>
</dbReference>
<keyword evidence="4" id="KW-0597">Phosphoprotein</keyword>
<dbReference type="Gene3D" id="6.10.340.10">
    <property type="match status" value="1"/>
</dbReference>
<evidence type="ECO:0000256" key="2">
    <source>
        <dbReference type="ARBA" id="ARBA00004236"/>
    </source>
</evidence>
<dbReference type="OrthoDB" id="3666358at2"/>
<keyword evidence="5" id="KW-0808">Transferase</keyword>
<evidence type="ECO:0000256" key="4">
    <source>
        <dbReference type="ARBA" id="ARBA00022553"/>
    </source>
</evidence>
<dbReference type="AlphaFoldDB" id="I0V539"/>
<keyword evidence="8 11" id="KW-1133">Transmembrane helix</keyword>
<comment type="catalytic activity">
    <reaction evidence="1">
        <text>ATP + protein L-histidine = ADP + protein N-phospho-L-histidine.</text>
        <dbReference type="EC" id="2.7.13.3"/>
    </reaction>
</comment>
<evidence type="ECO:0000313" key="15">
    <source>
        <dbReference type="Proteomes" id="UP000004691"/>
    </source>
</evidence>
<proteinExistence type="predicted"/>
<dbReference type="PANTHER" id="PTHR45436:SF5">
    <property type="entry name" value="SENSOR HISTIDINE KINASE TRCS"/>
    <property type="match status" value="1"/>
</dbReference>
<feature type="transmembrane region" description="Helical" evidence="11">
    <location>
        <begin position="20"/>
        <end position="38"/>
    </location>
</feature>
<dbReference type="InterPro" id="IPR005467">
    <property type="entry name" value="His_kinase_dom"/>
</dbReference>
<evidence type="ECO:0000313" key="14">
    <source>
        <dbReference type="EMBL" id="EID55242.1"/>
    </source>
</evidence>
<dbReference type="InterPro" id="IPR003594">
    <property type="entry name" value="HATPase_dom"/>
</dbReference>
<keyword evidence="6 11" id="KW-0812">Transmembrane</keyword>
<accession>I0V539</accession>
<dbReference type="PROSITE" id="PS50109">
    <property type="entry name" value="HIS_KIN"/>
    <property type="match status" value="1"/>
</dbReference>
<feature type="domain" description="HAMP" evidence="13">
    <location>
        <begin position="182"/>
        <end position="232"/>
    </location>
</feature>
<comment type="subcellular location">
    <subcellularLocation>
        <location evidence="2">Cell membrane</location>
    </subcellularLocation>
</comment>
<evidence type="ECO:0000256" key="9">
    <source>
        <dbReference type="ARBA" id="ARBA00023012"/>
    </source>
</evidence>
<dbReference type="SUPFAM" id="SSF55874">
    <property type="entry name" value="ATPase domain of HSP90 chaperone/DNA topoisomerase II/histidine kinase"/>
    <property type="match status" value="1"/>
</dbReference>
<evidence type="ECO:0000256" key="3">
    <source>
        <dbReference type="ARBA" id="ARBA00012438"/>
    </source>
</evidence>
<dbReference type="GO" id="GO:0000155">
    <property type="term" value="F:phosphorelay sensor kinase activity"/>
    <property type="evidence" value="ECO:0007669"/>
    <property type="project" value="InterPro"/>
</dbReference>
<keyword evidence="10 11" id="KW-0472">Membrane</keyword>
<dbReference type="InterPro" id="IPR036890">
    <property type="entry name" value="HATPase_C_sf"/>
</dbReference>
<dbReference type="Proteomes" id="UP000004691">
    <property type="component" value="Unassembled WGS sequence"/>
</dbReference>
<dbReference type="EMBL" id="JH636049">
    <property type="protein sequence ID" value="EID55242.1"/>
    <property type="molecule type" value="Genomic_DNA"/>
</dbReference>
<dbReference type="SUPFAM" id="SSF47384">
    <property type="entry name" value="Homodimeric domain of signal transducing histidine kinase"/>
    <property type="match status" value="1"/>
</dbReference>
<organism evidence="14 15">
    <name type="scientific">Saccharomonospora xinjiangensis XJ-54</name>
    <dbReference type="NCBI Taxonomy" id="882086"/>
    <lineage>
        <taxon>Bacteria</taxon>
        <taxon>Bacillati</taxon>
        <taxon>Actinomycetota</taxon>
        <taxon>Actinomycetes</taxon>
        <taxon>Pseudonocardiales</taxon>
        <taxon>Pseudonocardiaceae</taxon>
        <taxon>Saccharomonospora</taxon>
    </lineage>
</organism>
<evidence type="ECO:0000256" key="1">
    <source>
        <dbReference type="ARBA" id="ARBA00000085"/>
    </source>
</evidence>
<gene>
    <name evidence="14" type="ORF">SacxiDRAFT_3032</name>
</gene>
<dbReference type="CDD" id="cd00075">
    <property type="entry name" value="HATPase"/>
    <property type="match status" value="1"/>
</dbReference>
<dbReference type="InterPro" id="IPR036097">
    <property type="entry name" value="HisK_dim/P_sf"/>
</dbReference>
<dbReference type="GO" id="GO:0005886">
    <property type="term" value="C:plasma membrane"/>
    <property type="evidence" value="ECO:0007669"/>
    <property type="project" value="UniProtKB-SubCell"/>
</dbReference>
<protein>
    <recommendedName>
        <fullName evidence="3">histidine kinase</fullName>
        <ecNumber evidence="3">2.7.13.3</ecNumber>
    </recommendedName>
</protein>
<evidence type="ECO:0000256" key="7">
    <source>
        <dbReference type="ARBA" id="ARBA00022777"/>
    </source>
</evidence>
<reference evidence="14 15" key="1">
    <citation type="submission" date="2012-01" db="EMBL/GenBank/DDBJ databases">
        <title>Improved High-Quality Draft sequence of Saccharomonospora xinjiangensis XJ-54.</title>
        <authorList>
            <consortium name="US DOE Joint Genome Institute"/>
            <person name="Lucas S."/>
            <person name="Han J."/>
            <person name="Lapidus A."/>
            <person name="Cheng J.-F."/>
            <person name="Goodwin L."/>
            <person name="Pitluck S."/>
            <person name="Peters L."/>
            <person name="Mikhailova N."/>
            <person name="Teshima H."/>
            <person name="Detter J.C."/>
            <person name="Han C."/>
            <person name="Tapia R."/>
            <person name="Land M."/>
            <person name="Hauser L."/>
            <person name="Kyrpides N."/>
            <person name="Ivanova N."/>
            <person name="Pagani I."/>
            <person name="Brambilla E.-M."/>
            <person name="Klenk H.-P."/>
            <person name="Woyke T."/>
        </authorList>
    </citation>
    <scope>NUCLEOTIDE SEQUENCE [LARGE SCALE GENOMIC DNA]</scope>
    <source>
        <strain evidence="14 15">XJ-54</strain>
    </source>
</reference>
<dbReference type="PROSITE" id="PS50885">
    <property type="entry name" value="HAMP"/>
    <property type="match status" value="1"/>
</dbReference>
<dbReference type="RefSeq" id="WP_006239397.1">
    <property type="nucleotide sequence ID" value="NZ_JH636049.1"/>
</dbReference>
<name>I0V539_9PSEU</name>
<dbReference type="SMART" id="SM00387">
    <property type="entry name" value="HATPase_c"/>
    <property type="match status" value="1"/>
</dbReference>
<keyword evidence="9" id="KW-0902">Two-component regulatory system</keyword>
<dbReference type="Gene3D" id="1.10.287.130">
    <property type="match status" value="1"/>
</dbReference>
<evidence type="ECO:0000256" key="10">
    <source>
        <dbReference type="ARBA" id="ARBA00023136"/>
    </source>
</evidence>
<dbReference type="STRING" id="882086.SacxiDRAFT_3032"/>
<evidence type="ECO:0000256" key="11">
    <source>
        <dbReference type="SAM" id="Phobius"/>
    </source>
</evidence>
<sequence>MNRASHRWWGRRGLRFRITLIVTAVALVPLFGLALLAGRTLGPLLVDSVDGELDAVLTAANAAVTAGRTPHEVPGIDVRVLDTAGAPIDGRKRPRLGSEDVADLKAGLPVSVESDAGGADVVQPWRWLGSVVTAPDGAQRLVAVGAPLVGVADTVEDGARWLLVAAGVGALIATVATWAGVRAALRPVTRMRGAARHLPQGARLPLPAADDELRALAADFNALLARQEEAVERLRRFTGDAAHELRSPVATIRVQAEVAVTNPDPELAHETLRDILDEAERLTALLDNLLALARADAGELPGAEPVEVTTIVRDVVARASPGGPQLPRVRISAVARQAWASATHAEVELVLDNLLRNACAHAASEVVVSVPASRSFVRVVVDDDGPGVPVEHRSRVFDRFYRVADDRARTSGGTGLGLAMVAELVRRRGGQVAVGESPDGGARFEVSWRRHAG</sequence>
<dbReference type="InterPro" id="IPR004358">
    <property type="entry name" value="Sig_transdc_His_kin-like_C"/>
</dbReference>
<feature type="domain" description="Histidine kinase" evidence="12">
    <location>
        <begin position="240"/>
        <end position="452"/>
    </location>
</feature>
<dbReference type="PANTHER" id="PTHR45436">
    <property type="entry name" value="SENSOR HISTIDINE KINASE YKOH"/>
    <property type="match status" value="1"/>
</dbReference>
<evidence type="ECO:0000259" key="13">
    <source>
        <dbReference type="PROSITE" id="PS50885"/>
    </source>
</evidence>
<dbReference type="Pfam" id="PF00512">
    <property type="entry name" value="HisKA"/>
    <property type="match status" value="1"/>
</dbReference>
<dbReference type="Gene3D" id="3.30.565.10">
    <property type="entry name" value="Histidine kinase-like ATPase, C-terminal domain"/>
    <property type="match status" value="1"/>
</dbReference>
<evidence type="ECO:0000256" key="8">
    <source>
        <dbReference type="ARBA" id="ARBA00022989"/>
    </source>
</evidence>
<evidence type="ECO:0000256" key="5">
    <source>
        <dbReference type="ARBA" id="ARBA00022679"/>
    </source>
</evidence>
<keyword evidence="7 14" id="KW-0418">Kinase</keyword>
<dbReference type="CDD" id="cd00082">
    <property type="entry name" value="HisKA"/>
    <property type="match status" value="1"/>
</dbReference>
<keyword evidence="15" id="KW-1185">Reference proteome</keyword>
<evidence type="ECO:0000256" key="6">
    <source>
        <dbReference type="ARBA" id="ARBA00022692"/>
    </source>
</evidence>